<evidence type="ECO:0000256" key="2">
    <source>
        <dbReference type="PROSITE-ProRule" id="PRU00335"/>
    </source>
</evidence>
<dbReference type="RefSeq" id="WP_229536918.1">
    <property type="nucleotide sequence ID" value="NZ_JAJHJB010000046.1"/>
</dbReference>
<dbReference type="PROSITE" id="PS01081">
    <property type="entry name" value="HTH_TETR_1"/>
    <property type="match status" value="1"/>
</dbReference>
<dbReference type="InterPro" id="IPR009057">
    <property type="entry name" value="Homeodomain-like_sf"/>
</dbReference>
<evidence type="ECO:0000259" key="3">
    <source>
        <dbReference type="PROSITE" id="PS50977"/>
    </source>
</evidence>
<dbReference type="InterPro" id="IPR001647">
    <property type="entry name" value="HTH_TetR"/>
</dbReference>
<keyword evidence="5" id="KW-1185">Reference proteome</keyword>
<gene>
    <name evidence="4" type="ORF">LMF89_21955</name>
</gene>
<reference evidence="4" key="1">
    <citation type="submission" date="2021-11" db="EMBL/GenBank/DDBJ databases">
        <title>Description of a new species Pelosinus isolated from the bottom sediments of Lake Baikal.</title>
        <authorList>
            <person name="Zakharyuk A."/>
        </authorList>
    </citation>
    <scope>NUCLEOTIDE SEQUENCE</scope>
    <source>
        <strain evidence="4">Bkl1</strain>
    </source>
</reference>
<dbReference type="PANTHER" id="PTHR43479">
    <property type="entry name" value="ACREF/ENVCD OPERON REPRESSOR-RELATED"/>
    <property type="match status" value="1"/>
</dbReference>
<dbReference type="InterPro" id="IPR036271">
    <property type="entry name" value="Tet_transcr_reg_TetR-rel_C_sf"/>
</dbReference>
<dbReference type="EMBL" id="JAJHJB010000046">
    <property type="protein sequence ID" value="MCC5468004.1"/>
    <property type="molecule type" value="Genomic_DNA"/>
</dbReference>
<evidence type="ECO:0000313" key="5">
    <source>
        <dbReference type="Proteomes" id="UP001165492"/>
    </source>
</evidence>
<keyword evidence="1 2" id="KW-0238">DNA-binding</keyword>
<evidence type="ECO:0000313" key="4">
    <source>
        <dbReference type="EMBL" id="MCC5468004.1"/>
    </source>
</evidence>
<dbReference type="SUPFAM" id="SSF48498">
    <property type="entry name" value="Tetracyclin repressor-like, C-terminal domain"/>
    <property type="match status" value="1"/>
</dbReference>
<feature type="DNA-binding region" description="H-T-H motif" evidence="2">
    <location>
        <begin position="36"/>
        <end position="55"/>
    </location>
</feature>
<dbReference type="InterPro" id="IPR050624">
    <property type="entry name" value="HTH-type_Tx_Regulator"/>
</dbReference>
<proteinExistence type="predicted"/>
<dbReference type="InterPro" id="IPR023772">
    <property type="entry name" value="DNA-bd_HTH_TetR-type_CS"/>
</dbReference>
<dbReference type="Pfam" id="PF00440">
    <property type="entry name" value="TetR_N"/>
    <property type="match status" value="1"/>
</dbReference>
<accession>A0ABS8HXV3</accession>
<organism evidence="4 5">
    <name type="scientific">Pelosinus baikalensis</name>
    <dbReference type="NCBI Taxonomy" id="2892015"/>
    <lineage>
        <taxon>Bacteria</taxon>
        <taxon>Bacillati</taxon>
        <taxon>Bacillota</taxon>
        <taxon>Negativicutes</taxon>
        <taxon>Selenomonadales</taxon>
        <taxon>Sporomusaceae</taxon>
        <taxon>Pelosinus</taxon>
    </lineage>
</organism>
<dbReference type="Gene3D" id="1.10.357.10">
    <property type="entry name" value="Tetracycline Repressor, domain 2"/>
    <property type="match status" value="1"/>
</dbReference>
<evidence type="ECO:0000256" key="1">
    <source>
        <dbReference type="ARBA" id="ARBA00023125"/>
    </source>
</evidence>
<name>A0ABS8HXV3_9FIRM</name>
<dbReference type="SUPFAM" id="SSF46689">
    <property type="entry name" value="Homeodomain-like"/>
    <property type="match status" value="1"/>
</dbReference>
<comment type="caution">
    <text evidence="4">The sequence shown here is derived from an EMBL/GenBank/DDBJ whole genome shotgun (WGS) entry which is preliminary data.</text>
</comment>
<dbReference type="PANTHER" id="PTHR43479:SF11">
    <property type="entry name" value="ACREF_ENVCD OPERON REPRESSOR-RELATED"/>
    <property type="match status" value="1"/>
</dbReference>
<dbReference type="PRINTS" id="PR00455">
    <property type="entry name" value="HTHTETR"/>
</dbReference>
<protein>
    <submittedName>
        <fullName evidence="4">TetR/AcrR family transcriptional regulator</fullName>
    </submittedName>
</protein>
<dbReference type="PROSITE" id="PS50977">
    <property type="entry name" value="HTH_TETR_2"/>
    <property type="match status" value="1"/>
</dbReference>
<sequence length="193" mass="22053">MENVISRRDRKKVQILNTLVDISMELFVAKGFEETTIADIMKSADLGTGTFYNYFQSKEDVLKYVLTQKFDQAKNSLERLIKSTISPQEKISQILVILGRIYEDNRQLFGLINHLGPNQPPHGPEFKDILVSIIDEGQKNGDFRKTIPIEIVIETFMGLIKSAATSHSKIPFMENLNYKLDLFLNGLTEKNNK</sequence>
<feature type="domain" description="HTH tetR-type" evidence="3">
    <location>
        <begin position="13"/>
        <end position="73"/>
    </location>
</feature>
<dbReference type="Proteomes" id="UP001165492">
    <property type="component" value="Unassembled WGS sequence"/>
</dbReference>